<dbReference type="EMBL" id="MU273473">
    <property type="protein sequence ID" value="KAI0036309.1"/>
    <property type="molecule type" value="Genomic_DNA"/>
</dbReference>
<gene>
    <name evidence="1" type="ORF">K488DRAFT_76091</name>
</gene>
<accession>A0ACB8QWN7</accession>
<organism evidence="1 2">
    <name type="scientific">Vararia minispora EC-137</name>
    <dbReference type="NCBI Taxonomy" id="1314806"/>
    <lineage>
        <taxon>Eukaryota</taxon>
        <taxon>Fungi</taxon>
        <taxon>Dikarya</taxon>
        <taxon>Basidiomycota</taxon>
        <taxon>Agaricomycotina</taxon>
        <taxon>Agaricomycetes</taxon>
        <taxon>Russulales</taxon>
        <taxon>Lachnocladiaceae</taxon>
        <taxon>Vararia</taxon>
    </lineage>
</organism>
<protein>
    <submittedName>
        <fullName evidence="1">Uncharacterized protein</fullName>
    </submittedName>
</protein>
<dbReference type="Proteomes" id="UP000814128">
    <property type="component" value="Unassembled WGS sequence"/>
</dbReference>
<evidence type="ECO:0000313" key="1">
    <source>
        <dbReference type="EMBL" id="KAI0036309.1"/>
    </source>
</evidence>
<evidence type="ECO:0000313" key="2">
    <source>
        <dbReference type="Proteomes" id="UP000814128"/>
    </source>
</evidence>
<name>A0ACB8QWN7_9AGAM</name>
<proteinExistence type="predicted"/>
<keyword evidence="2" id="KW-1185">Reference proteome</keyword>
<reference evidence="1" key="1">
    <citation type="submission" date="2021-02" db="EMBL/GenBank/DDBJ databases">
        <authorList>
            <consortium name="DOE Joint Genome Institute"/>
            <person name="Ahrendt S."/>
            <person name="Looney B.P."/>
            <person name="Miyauchi S."/>
            <person name="Morin E."/>
            <person name="Drula E."/>
            <person name="Courty P.E."/>
            <person name="Chicoki N."/>
            <person name="Fauchery L."/>
            <person name="Kohler A."/>
            <person name="Kuo A."/>
            <person name="Labutti K."/>
            <person name="Pangilinan J."/>
            <person name="Lipzen A."/>
            <person name="Riley R."/>
            <person name="Andreopoulos W."/>
            <person name="He G."/>
            <person name="Johnson J."/>
            <person name="Barry K.W."/>
            <person name="Grigoriev I.V."/>
            <person name="Nagy L."/>
            <person name="Hibbett D."/>
            <person name="Henrissat B."/>
            <person name="Matheny P.B."/>
            <person name="Labbe J."/>
            <person name="Martin F."/>
        </authorList>
    </citation>
    <scope>NUCLEOTIDE SEQUENCE</scope>
    <source>
        <strain evidence="1">EC-137</strain>
    </source>
</reference>
<sequence>MPGLVSREVQTTLNYLAGTTDGEKPYFYTYEPPAGKPVRNLVTEASPATIHDARGREGDFSLDTNGFAFVNSPTQEKLFEDEQAITTGYYKEVEELLKREAGAKRVVIFDHTIRRPPSEDVPVYKQRGPAEFVHVDQTHKAGIARVHRHLGAEAEHYLKGRSRIINVWRPIGNTVAHHPLAVADFRTIDREKDLVAARLIYEDREGETFSVKHNPNLKWYYLADQTPDEVILIKCWDSDTTKALLTPHTAFKDSTSPADAPQRQSIEVRCLVFDQE</sequence>
<reference evidence="1" key="2">
    <citation type="journal article" date="2022" name="New Phytol.">
        <title>Evolutionary transition to the ectomycorrhizal habit in the genomes of a hyperdiverse lineage of mushroom-forming fungi.</title>
        <authorList>
            <person name="Looney B."/>
            <person name="Miyauchi S."/>
            <person name="Morin E."/>
            <person name="Drula E."/>
            <person name="Courty P.E."/>
            <person name="Kohler A."/>
            <person name="Kuo A."/>
            <person name="LaButti K."/>
            <person name="Pangilinan J."/>
            <person name="Lipzen A."/>
            <person name="Riley R."/>
            <person name="Andreopoulos W."/>
            <person name="He G."/>
            <person name="Johnson J."/>
            <person name="Nolan M."/>
            <person name="Tritt A."/>
            <person name="Barry K.W."/>
            <person name="Grigoriev I.V."/>
            <person name="Nagy L.G."/>
            <person name="Hibbett D."/>
            <person name="Henrissat B."/>
            <person name="Matheny P.B."/>
            <person name="Labbe J."/>
            <person name="Martin F.M."/>
        </authorList>
    </citation>
    <scope>NUCLEOTIDE SEQUENCE</scope>
    <source>
        <strain evidence="1">EC-137</strain>
    </source>
</reference>
<comment type="caution">
    <text evidence="1">The sequence shown here is derived from an EMBL/GenBank/DDBJ whole genome shotgun (WGS) entry which is preliminary data.</text>
</comment>